<gene>
    <name evidence="2" type="ORF">AVDCRST_MAG73-337</name>
</gene>
<feature type="non-terminal residue" evidence="2">
    <location>
        <position position="231"/>
    </location>
</feature>
<name>A0A6J4THS7_9BACT</name>
<feature type="compositionally biased region" description="Basic residues" evidence="1">
    <location>
        <begin position="165"/>
        <end position="174"/>
    </location>
</feature>
<accession>A0A6J4THS7</accession>
<proteinExistence type="predicted"/>
<dbReference type="EMBL" id="CADCWE010000019">
    <property type="protein sequence ID" value="CAA9523652.1"/>
    <property type="molecule type" value="Genomic_DNA"/>
</dbReference>
<feature type="non-terminal residue" evidence="2">
    <location>
        <position position="1"/>
    </location>
</feature>
<reference evidence="2" key="1">
    <citation type="submission" date="2020-02" db="EMBL/GenBank/DDBJ databases">
        <authorList>
            <person name="Meier V. D."/>
        </authorList>
    </citation>
    <scope>NUCLEOTIDE SEQUENCE</scope>
    <source>
        <strain evidence="2">AVDCRST_MAG73</strain>
    </source>
</reference>
<sequence length="231" mass="24311">GPSPPHCPRVLARQPAADELRGLRAPHSGREAGGVGRRRGHRIEHHDAASAPRRPALRILRVFCAGVRPRGGLPAAVLDARPTQRVGPRTGRRRGAEPPPRPDQADRNGRAGRPGGGATLRRDGAHRPGRQTGRVRGGGRPRVPDRRGAGRADRALVLPPGAGRGLRRGGAGRRRSLPLHGLVRVVARSGLVRPGSAAGRRGPDVRRRPGCLSCVAGREAGQAPARGGRTL</sequence>
<protein>
    <submittedName>
        <fullName evidence="2">Uncharacterized protein</fullName>
    </submittedName>
</protein>
<evidence type="ECO:0000313" key="2">
    <source>
        <dbReference type="EMBL" id="CAA9523652.1"/>
    </source>
</evidence>
<feature type="region of interest" description="Disordered" evidence="1">
    <location>
        <begin position="1"/>
        <end position="56"/>
    </location>
</feature>
<evidence type="ECO:0000256" key="1">
    <source>
        <dbReference type="SAM" id="MobiDB-lite"/>
    </source>
</evidence>
<dbReference type="AlphaFoldDB" id="A0A6J4THS7"/>
<feature type="region of interest" description="Disordered" evidence="1">
    <location>
        <begin position="72"/>
        <end position="174"/>
    </location>
</feature>
<feature type="compositionally biased region" description="Basic and acidic residues" evidence="1">
    <location>
        <begin position="142"/>
        <end position="154"/>
    </location>
</feature>
<organism evidence="2">
    <name type="scientific">uncultured Thermomicrobiales bacterium</name>
    <dbReference type="NCBI Taxonomy" id="1645740"/>
    <lineage>
        <taxon>Bacteria</taxon>
        <taxon>Pseudomonadati</taxon>
        <taxon>Thermomicrobiota</taxon>
        <taxon>Thermomicrobia</taxon>
        <taxon>Thermomicrobiales</taxon>
        <taxon>environmental samples</taxon>
    </lineage>
</organism>